<name>A0ABX4W519_9GAMM</name>
<evidence type="ECO:0000259" key="3">
    <source>
        <dbReference type="Pfam" id="PF14346"/>
    </source>
</evidence>
<dbReference type="EMBL" id="POUI01000001">
    <property type="protein sequence ID" value="PNF86721.1"/>
    <property type="molecule type" value="Genomic_DNA"/>
</dbReference>
<keyword evidence="1" id="KW-0175">Coiled coil</keyword>
<gene>
    <name evidence="4" type="ORF">CXK93_08020</name>
</gene>
<proteinExistence type="predicted"/>
<feature type="domain" description="DUF4398" evidence="3">
    <location>
        <begin position="27"/>
        <end position="102"/>
    </location>
</feature>
<evidence type="ECO:0000256" key="2">
    <source>
        <dbReference type="SAM" id="SignalP"/>
    </source>
</evidence>
<dbReference type="InterPro" id="IPR025511">
    <property type="entry name" value="DUF4398"/>
</dbReference>
<keyword evidence="2" id="KW-0732">Signal</keyword>
<evidence type="ECO:0000256" key="1">
    <source>
        <dbReference type="SAM" id="Coils"/>
    </source>
</evidence>
<protein>
    <submittedName>
        <fullName evidence="4">DUF4398 domain-containing protein</fullName>
    </submittedName>
</protein>
<accession>A0ABX4W519</accession>
<organism evidence="4 5">
    <name type="scientific">Stutzerimonas decontaminans</name>
    <dbReference type="NCBI Taxonomy" id="3022791"/>
    <lineage>
        <taxon>Bacteria</taxon>
        <taxon>Pseudomonadati</taxon>
        <taxon>Pseudomonadota</taxon>
        <taxon>Gammaproteobacteria</taxon>
        <taxon>Pseudomonadales</taxon>
        <taxon>Pseudomonadaceae</taxon>
        <taxon>Stutzerimonas</taxon>
    </lineage>
</organism>
<dbReference type="Gene3D" id="1.20.1270.390">
    <property type="match status" value="1"/>
</dbReference>
<dbReference type="Pfam" id="PF14346">
    <property type="entry name" value="DUF4398"/>
    <property type="match status" value="1"/>
</dbReference>
<dbReference type="PROSITE" id="PS51257">
    <property type="entry name" value="PROKAR_LIPOPROTEIN"/>
    <property type="match status" value="1"/>
</dbReference>
<dbReference type="Proteomes" id="UP000236021">
    <property type="component" value="Unassembled WGS sequence"/>
</dbReference>
<reference evidence="4 5" key="1">
    <citation type="submission" date="2018-01" db="EMBL/GenBank/DDBJ databases">
        <title>Denitrification phenotypes of diverse strains of Pseudomonas stutzeri.</title>
        <authorList>
            <person name="Milligan D.A."/>
            <person name="Bergaust L."/>
            <person name="Bakken L.R."/>
            <person name="Frostegard A."/>
        </authorList>
    </citation>
    <scope>NUCLEOTIDE SEQUENCE [LARGE SCALE GENOMIC DNA]</scope>
    <source>
        <strain evidence="4 5">ST27MN3</strain>
    </source>
</reference>
<keyword evidence="5" id="KW-1185">Reference proteome</keyword>
<comment type="caution">
    <text evidence="4">The sequence shown here is derived from an EMBL/GenBank/DDBJ whole genome shotgun (WGS) entry which is preliminary data.</text>
</comment>
<sequence>MLKCLVLSASLALLMLGGCANDPVPTEQLRLSEQAVAQARSMEASEAYEELVRAESNLSAARAALAAGDNREARMLAEQAELDARLAEARVLKDQRQAQIDDLTRRIQRLRQQLGEVR</sequence>
<feature type="coiled-coil region" evidence="1">
    <location>
        <begin position="44"/>
        <end position="113"/>
    </location>
</feature>
<evidence type="ECO:0000313" key="4">
    <source>
        <dbReference type="EMBL" id="PNF86721.1"/>
    </source>
</evidence>
<feature type="chain" id="PRO_5045461947" evidence="2">
    <location>
        <begin position="21"/>
        <end position="118"/>
    </location>
</feature>
<evidence type="ECO:0000313" key="5">
    <source>
        <dbReference type="Proteomes" id="UP000236021"/>
    </source>
</evidence>
<feature type="signal peptide" evidence="2">
    <location>
        <begin position="1"/>
        <end position="20"/>
    </location>
</feature>